<dbReference type="RefSeq" id="WP_274043373.1">
    <property type="nucleotide sequence ID" value="NZ_JANCPR020000091.1"/>
</dbReference>
<dbReference type="EMBL" id="JANCPR020000091">
    <property type="protein sequence ID" value="MDJ1138466.1"/>
    <property type="molecule type" value="Genomic_DNA"/>
</dbReference>
<accession>A0ABT7AAU4</accession>
<organism evidence="2 3">
    <name type="scientific">Streptomyces iconiensis</name>
    <dbReference type="NCBI Taxonomy" id="1384038"/>
    <lineage>
        <taxon>Bacteria</taxon>
        <taxon>Bacillati</taxon>
        <taxon>Actinomycetota</taxon>
        <taxon>Actinomycetes</taxon>
        <taxon>Kitasatosporales</taxon>
        <taxon>Streptomycetaceae</taxon>
        <taxon>Streptomyces</taxon>
    </lineage>
</organism>
<evidence type="ECO:0000313" key="3">
    <source>
        <dbReference type="Proteomes" id="UP001214441"/>
    </source>
</evidence>
<feature type="region of interest" description="Disordered" evidence="1">
    <location>
        <begin position="60"/>
        <end position="84"/>
    </location>
</feature>
<sequence length="84" mass="9082">MAQPAQARDMAAERLGTQLPELDGLTHSWMLRDPERGAGVLRRFWALLGVVVDRGRKTGRYRTGLVPTGRGRIGPNGASAAGRT</sequence>
<protein>
    <submittedName>
        <fullName evidence="2">Uncharacterized protein</fullName>
    </submittedName>
</protein>
<evidence type="ECO:0000313" key="2">
    <source>
        <dbReference type="EMBL" id="MDJ1138466.1"/>
    </source>
</evidence>
<gene>
    <name evidence="2" type="ORF">NMN56_042225</name>
</gene>
<comment type="caution">
    <text evidence="2">The sequence shown here is derived from an EMBL/GenBank/DDBJ whole genome shotgun (WGS) entry which is preliminary data.</text>
</comment>
<keyword evidence="3" id="KW-1185">Reference proteome</keyword>
<name>A0ABT7AAU4_9ACTN</name>
<proteinExistence type="predicted"/>
<dbReference type="Proteomes" id="UP001214441">
    <property type="component" value="Unassembled WGS sequence"/>
</dbReference>
<evidence type="ECO:0000256" key="1">
    <source>
        <dbReference type="SAM" id="MobiDB-lite"/>
    </source>
</evidence>
<reference evidence="2 3" key="1">
    <citation type="submission" date="2023-05" db="EMBL/GenBank/DDBJ databases">
        <title>Streptantibioticus silvisoli sp. nov., acidotolerant actinomycetes 1 from pine litter.</title>
        <authorList>
            <person name="Swiecimska M."/>
            <person name="Golinska P."/>
            <person name="Sangal V."/>
            <person name="Wachnowicz B."/>
            <person name="Goodfellow M."/>
        </authorList>
    </citation>
    <scope>NUCLEOTIDE SEQUENCE [LARGE SCALE GENOMIC DNA]</scope>
    <source>
        <strain evidence="2 3">DSM 42109</strain>
    </source>
</reference>